<dbReference type="RefSeq" id="WP_091027257.1">
    <property type="nucleotide sequence ID" value="NZ_FNAD01000001.1"/>
</dbReference>
<evidence type="ECO:0000313" key="3">
    <source>
        <dbReference type="Proteomes" id="UP000198949"/>
    </source>
</evidence>
<feature type="transmembrane region" description="Helical" evidence="1">
    <location>
        <begin position="131"/>
        <end position="156"/>
    </location>
</feature>
<feature type="transmembrane region" description="Helical" evidence="1">
    <location>
        <begin position="181"/>
        <end position="199"/>
    </location>
</feature>
<feature type="transmembrane region" description="Helical" evidence="1">
    <location>
        <begin position="107"/>
        <end position="125"/>
    </location>
</feature>
<dbReference type="STRING" id="58114.SAMN05216270_101175"/>
<accession>A0A1G6QXP2</accession>
<dbReference type="AlphaFoldDB" id="A0A1G6QXP2"/>
<keyword evidence="3" id="KW-1185">Reference proteome</keyword>
<keyword evidence="1" id="KW-0472">Membrane</keyword>
<keyword evidence="1" id="KW-0812">Transmembrane</keyword>
<name>A0A1G6QXP2_9ACTN</name>
<dbReference type="OrthoDB" id="5196521at2"/>
<protein>
    <recommendedName>
        <fullName evidence="4">DUF624 domain-containing protein</fullName>
    </recommendedName>
</protein>
<dbReference type="EMBL" id="FNAD01000001">
    <property type="protein sequence ID" value="SDC97052.1"/>
    <property type="molecule type" value="Genomic_DNA"/>
</dbReference>
<keyword evidence="1" id="KW-1133">Transmembrane helix</keyword>
<proteinExistence type="predicted"/>
<evidence type="ECO:0000256" key="1">
    <source>
        <dbReference type="SAM" id="Phobius"/>
    </source>
</evidence>
<organism evidence="2 3">
    <name type="scientific">Glycomyces harbinensis</name>
    <dbReference type="NCBI Taxonomy" id="58114"/>
    <lineage>
        <taxon>Bacteria</taxon>
        <taxon>Bacillati</taxon>
        <taxon>Actinomycetota</taxon>
        <taxon>Actinomycetes</taxon>
        <taxon>Glycomycetales</taxon>
        <taxon>Glycomycetaceae</taxon>
        <taxon>Glycomyces</taxon>
    </lineage>
</organism>
<feature type="transmembrane region" description="Helical" evidence="1">
    <location>
        <begin position="18"/>
        <end position="41"/>
    </location>
</feature>
<gene>
    <name evidence="2" type="ORF">SAMN05216270_101175</name>
</gene>
<feature type="transmembrane region" description="Helical" evidence="1">
    <location>
        <begin position="53"/>
        <end position="73"/>
    </location>
</feature>
<sequence>MTTATRAWLAYDGRLSRVLLAVFWYFTVSVQFLATALPFAAADHASGGRLTHAAIWIGALAAIPIGPGGYAALRCMRLSLAGPGYPGRPFRRFWTAWAEGWKRLWRLWTGAAAIGLLLAYNAVLYGGGDAAFIAIAAVAALMAVALIAASSAALALDGDGPALAVLTAGLRAAVRRPHAPAAWLALVALAYGAAQLPVIGANLTLFTPAACAAAILIVNAATGFDQSAAGSKAPTP</sequence>
<evidence type="ECO:0000313" key="2">
    <source>
        <dbReference type="EMBL" id="SDC97052.1"/>
    </source>
</evidence>
<feature type="transmembrane region" description="Helical" evidence="1">
    <location>
        <begin position="205"/>
        <end position="224"/>
    </location>
</feature>
<reference evidence="3" key="1">
    <citation type="submission" date="2016-10" db="EMBL/GenBank/DDBJ databases">
        <authorList>
            <person name="Varghese N."/>
            <person name="Submissions S."/>
        </authorList>
    </citation>
    <scope>NUCLEOTIDE SEQUENCE [LARGE SCALE GENOMIC DNA]</scope>
    <source>
        <strain evidence="3">CGMCC 4.3516</strain>
    </source>
</reference>
<evidence type="ECO:0008006" key="4">
    <source>
        <dbReference type="Google" id="ProtNLM"/>
    </source>
</evidence>
<dbReference type="Proteomes" id="UP000198949">
    <property type="component" value="Unassembled WGS sequence"/>
</dbReference>